<protein>
    <recommendedName>
        <fullName evidence="3">Zinc-finger</fullName>
    </recommendedName>
</protein>
<organism evidence="1 2">
    <name type="scientific">Streptomyces yangpuensis</name>
    <dbReference type="NCBI Taxonomy" id="1648182"/>
    <lineage>
        <taxon>Bacteria</taxon>
        <taxon>Bacillati</taxon>
        <taxon>Actinomycetota</taxon>
        <taxon>Actinomycetes</taxon>
        <taxon>Kitasatosporales</taxon>
        <taxon>Streptomycetaceae</taxon>
        <taxon>Streptomyces</taxon>
    </lineage>
</organism>
<evidence type="ECO:0008006" key="3">
    <source>
        <dbReference type="Google" id="ProtNLM"/>
    </source>
</evidence>
<accession>A0ABY5PXM4</accession>
<evidence type="ECO:0000313" key="1">
    <source>
        <dbReference type="EMBL" id="UUY48892.1"/>
    </source>
</evidence>
<sequence length="103" mass="11185">MLTAHRDEPLRTCPAGRPSAAREQAGAINCAEFVEVVTEFLDAAMGEPTELRCLVHLARCEGCETYLDQFRQTVAAVGAQPGPDLPASARDQLLGAFRSLRRD</sequence>
<dbReference type="RefSeq" id="WP_257856199.1">
    <property type="nucleotide sequence ID" value="NZ_CP102514.1"/>
</dbReference>
<dbReference type="GeneID" id="95575348"/>
<proteinExistence type="predicted"/>
<dbReference type="Proteomes" id="UP001057738">
    <property type="component" value="Chromosome"/>
</dbReference>
<reference evidence="1" key="1">
    <citation type="submission" date="2022-08" db="EMBL/GenBank/DDBJ databases">
        <authorList>
            <person name="Tian L."/>
        </authorList>
    </citation>
    <scope>NUCLEOTIDE SEQUENCE</scope>
    <source>
        <strain evidence="1">CM253</strain>
    </source>
</reference>
<name>A0ABY5PXM4_9ACTN</name>
<keyword evidence="2" id="KW-1185">Reference proteome</keyword>
<dbReference type="EMBL" id="CP102514">
    <property type="protein sequence ID" value="UUY48892.1"/>
    <property type="molecule type" value="Genomic_DNA"/>
</dbReference>
<evidence type="ECO:0000313" key="2">
    <source>
        <dbReference type="Proteomes" id="UP001057738"/>
    </source>
</evidence>
<gene>
    <name evidence="1" type="ORF">NRK68_17835</name>
</gene>